<accession>A0ACC2TNC1</accession>
<protein>
    <submittedName>
        <fullName evidence="1">Uncharacterized protein</fullName>
    </submittedName>
</protein>
<proteinExistence type="predicted"/>
<evidence type="ECO:0000313" key="2">
    <source>
        <dbReference type="Proteomes" id="UP001165960"/>
    </source>
</evidence>
<gene>
    <name evidence="1" type="ORF">DSO57_1028682</name>
</gene>
<comment type="caution">
    <text evidence="1">The sequence shown here is derived from an EMBL/GenBank/DDBJ whole genome shotgun (WGS) entry which is preliminary data.</text>
</comment>
<sequence length="64" mass="6846">MAVDKSATDSVINWGISQGIPFPRKSYHRCCSNSNNPSGSPANVSYDTQGALDESPLDVSNIMD</sequence>
<evidence type="ECO:0000313" key="1">
    <source>
        <dbReference type="EMBL" id="KAJ9076178.1"/>
    </source>
</evidence>
<keyword evidence="2" id="KW-1185">Reference proteome</keyword>
<name>A0ACC2TNC1_9FUNG</name>
<dbReference type="Proteomes" id="UP001165960">
    <property type="component" value="Unassembled WGS sequence"/>
</dbReference>
<dbReference type="EMBL" id="QTSX02002313">
    <property type="protein sequence ID" value="KAJ9076178.1"/>
    <property type="molecule type" value="Genomic_DNA"/>
</dbReference>
<reference evidence="1" key="1">
    <citation type="submission" date="2022-04" db="EMBL/GenBank/DDBJ databases">
        <title>Genome of the entomopathogenic fungus Entomophthora muscae.</title>
        <authorList>
            <person name="Elya C."/>
            <person name="Lovett B.R."/>
            <person name="Lee E."/>
            <person name="Macias A.M."/>
            <person name="Hajek A.E."/>
            <person name="De Bivort B.L."/>
            <person name="Kasson M.T."/>
            <person name="De Fine Licht H.H."/>
            <person name="Stajich J.E."/>
        </authorList>
    </citation>
    <scope>NUCLEOTIDE SEQUENCE</scope>
    <source>
        <strain evidence="1">Berkeley</strain>
    </source>
</reference>
<organism evidence="1 2">
    <name type="scientific">Entomophthora muscae</name>
    <dbReference type="NCBI Taxonomy" id="34485"/>
    <lineage>
        <taxon>Eukaryota</taxon>
        <taxon>Fungi</taxon>
        <taxon>Fungi incertae sedis</taxon>
        <taxon>Zoopagomycota</taxon>
        <taxon>Entomophthoromycotina</taxon>
        <taxon>Entomophthoromycetes</taxon>
        <taxon>Entomophthorales</taxon>
        <taxon>Entomophthoraceae</taxon>
        <taxon>Entomophthora</taxon>
    </lineage>
</organism>